<dbReference type="EMBL" id="JAAFOW010001019">
    <property type="protein sequence ID" value="KAF5262786.1"/>
    <property type="molecule type" value="Genomic_DNA"/>
</dbReference>
<protein>
    <submittedName>
        <fullName evidence="1">Uncharacterized protein</fullName>
    </submittedName>
</protein>
<evidence type="ECO:0000313" key="1">
    <source>
        <dbReference type="EMBL" id="KAF5262786.1"/>
    </source>
</evidence>
<dbReference type="PANTHER" id="PTHR10622:SF10">
    <property type="entry name" value="HET DOMAIN-CONTAINING PROTEIN"/>
    <property type="match status" value="1"/>
</dbReference>
<reference evidence="1" key="1">
    <citation type="submission" date="2020-02" db="EMBL/GenBank/DDBJ databases">
        <title>Identification and distribution of gene clusters putatively required for synthesis of sphingolipid metabolism inhibitors in phylogenetically diverse species of the filamentous fungus Fusarium.</title>
        <authorList>
            <person name="Kim H.-S."/>
            <person name="Busman M."/>
            <person name="Brown D.W."/>
            <person name="Divon H."/>
            <person name="Uhlig S."/>
            <person name="Proctor R.H."/>
        </authorList>
    </citation>
    <scope>NUCLEOTIDE SEQUENCE [LARGE SCALE GENOMIC DNA]</scope>
    <source>
        <strain evidence="1">NRRL 39464</strain>
    </source>
</reference>
<comment type="caution">
    <text evidence="1">The sequence shown here is derived from an EMBL/GenBank/DDBJ whole genome shotgun (WGS) entry which is preliminary data.</text>
</comment>
<name>A0A8H5AEX3_FUSOX</name>
<dbReference type="AlphaFoldDB" id="A0A8H5AEX3"/>
<gene>
    <name evidence="1" type="ORF">FOXYS1_6481</name>
</gene>
<evidence type="ECO:0000313" key="2">
    <source>
        <dbReference type="Proteomes" id="UP000558688"/>
    </source>
</evidence>
<dbReference type="PANTHER" id="PTHR10622">
    <property type="entry name" value="HET DOMAIN-CONTAINING PROTEIN"/>
    <property type="match status" value="1"/>
</dbReference>
<dbReference type="Proteomes" id="UP000558688">
    <property type="component" value="Unassembled WGS sequence"/>
</dbReference>
<proteinExistence type="predicted"/>
<organism evidence="1 2">
    <name type="scientific">Fusarium oxysporum</name>
    <name type="common">Fusarium vascular wilt</name>
    <dbReference type="NCBI Taxonomy" id="5507"/>
    <lineage>
        <taxon>Eukaryota</taxon>
        <taxon>Fungi</taxon>
        <taxon>Dikarya</taxon>
        <taxon>Ascomycota</taxon>
        <taxon>Pezizomycotina</taxon>
        <taxon>Sordariomycetes</taxon>
        <taxon>Hypocreomycetidae</taxon>
        <taxon>Hypocreales</taxon>
        <taxon>Nectriaceae</taxon>
        <taxon>Fusarium</taxon>
        <taxon>Fusarium oxysporum species complex</taxon>
    </lineage>
</organism>
<feature type="non-terminal residue" evidence="1">
    <location>
        <position position="56"/>
    </location>
</feature>
<sequence>MRLVNTQAIQVEFLADDNVPDYAILSHTWEQEEVLFHDMIAQSRERATLSSRAAVA</sequence>
<accession>A0A8H5AEX3</accession>